<gene>
    <name evidence="7" type="ORF">ETSY1_25955</name>
</gene>
<evidence type="ECO:0000313" key="8">
    <source>
        <dbReference type="Proteomes" id="UP000019141"/>
    </source>
</evidence>
<comment type="caution">
    <text evidence="7">The sequence shown here is derived from an EMBL/GenBank/DDBJ whole genome shotgun (WGS) entry which is preliminary data.</text>
</comment>
<accession>W4LF29</accession>
<evidence type="ECO:0000256" key="5">
    <source>
        <dbReference type="SAM" id="Phobius"/>
    </source>
</evidence>
<protein>
    <recommendedName>
        <fullName evidence="6">O-antigen ligase-related domain-containing protein</fullName>
    </recommendedName>
</protein>
<proteinExistence type="predicted"/>
<keyword evidence="3 5" id="KW-1133">Transmembrane helix</keyword>
<feature type="transmembrane region" description="Helical" evidence="5">
    <location>
        <begin position="20"/>
        <end position="40"/>
    </location>
</feature>
<feature type="transmembrane region" description="Helical" evidence="5">
    <location>
        <begin position="185"/>
        <end position="202"/>
    </location>
</feature>
<dbReference type="InterPro" id="IPR051533">
    <property type="entry name" value="WaaL-like"/>
</dbReference>
<feature type="transmembrane region" description="Helical" evidence="5">
    <location>
        <begin position="92"/>
        <end position="111"/>
    </location>
</feature>
<evidence type="ECO:0000256" key="1">
    <source>
        <dbReference type="ARBA" id="ARBA00004141"/>
    </source>
</evidence>
<dbReference type="Proteomes" id="UP000019141">
    <property type="component" value="Unassembled WGS sequence"/>
</dbReference>
<dbReference type="HOGENOM" id="CLU_617757_0_0_7"/>
<feature type="transmembrane region" description="Helical" evidence="5">
    <location>
        <begin position="151"/>
        <end position="173"/>
    </location>
</feature>
<dbReference type="PANTHER" id="PTHR37422:SF13">
    <property type="entry name" value="LIPOPOLYSACCHARIDE BIOSYNTHESIS PROTEIN PA4999-RELATED"/>
    <property type="match status" value="1"/>
</dbReference>
<dbReference type="EMBL" id="AZHW01000765">
    <property type="protein sequence ID" value="ETW96612.1"/>
    <property type="molecule type" value="Genomic_DNA"/>
</dbReference>
<sequence length="443" mass="49612">MIQFALLTLFAVVFKLLATQYYTILAAVTAAALFFFRYLVSDAQREKIDAFLLSFGVLNYALANRDPSYFEQLLLVFCVLPSVEKIRAIGKLIKAEGTCLLLLAYILWSHVWSAHAAMTLIGLLMSIICAGFLCGYIVTFQGNWQRILYHLLFVLSVLLVSSVLVGAMGHAMIGRTFAGVTFHRNQFGFLLGLLILFSLFLIRERLSWPPLITLVSGIAFLAYIDSKSAIISIVVTAALWLIVSSKWWWIWSTLALAGVLAFVLTLPSPKLEYFAARMGRDPTLTDRTIIWADSIKLLREQPVTGFGYNAVWSAFENRLSQYPNAPGPKYAHPFNVWLEWGLQLGIGGMLLYLVFLGAIVVRALALYRAGTDARICWQPVCVLVFVEIYNLANVSSVPLNRFGFFVLAVTSMCLFVRLHCEDDGVVDQQHLRTQACFKMVSDP</sequence>
<feature type="transmembrane region" description="Helical" evidence="5">
    <location>
        <begin position="350"/>
        <end position="369"/>
    </location>
</feature>
<feature type="transmembrane region" description="Helical" evidence="5">
    <location>
        <begin position="248"/>
        <end position="268"/>
    </location>
</feature>
<reference evidence="7 8" key="1">
    <citation type="journal article" date="2014" name="Nature">
        <title>An environmental bacterial taxon with a large and distinct metabolic repertoire.</title>
        <authorList>
            <person name="Wilson M.C."/>
            <person name="Mori T."/>
            <person name="Ruckert C."/>
            <person name="Uria A.R."/>
            <person name="Helf M.J."/>
            <person name="Takada K."/>
            <person name="Gernert C."/>
            <person name="Steffens U.A."/>
            <person name="Heycke N."/>
            <person name="Schmitt S."/>
            <person name="Rinke C."/>
            <person name="Helfrich E.J."/>
            <person name="Brachmann A.O."/>
            <person name="Gurgui C."/>
            <person name="Wakimoto T."/>
            <person name="Kracht M."/>
            <person name="Crusemann M."/>
            <person name="Hentschel U."/>
            <person name="Abe I."/>
            <person name="Matsunaga S."/>
            <person name="Kalinowski J."/>
            <person name="Takeyama H."/>
            <person name="Piel J."/>
        </authorList>
    </citation>
    <scope>NUCLEOTIDE SEQUENCE [LARGE SCALE GENOMIC DNA]</scope>
    <source>
        <strain evidence="8">TSY1</strain>
    </source>
</reference>
<feature type="transmembrane region" description="Helical" evidence="5">
    <location>
        <begin position="214"/>
        <end position="242"/>
    </location>
</feature>
<name>W4LF29_ENTF1</name>
<dbReference type="PANTHER" id="PTHR37422">
    <property type="entry name" value="TEICHURONIC ACID BIOSYNTHESIS PROTEIN TUAE"/>
    <property type="match status" value="1"/>
</dbReference>
<evidence type="ECO:0000259" key="6">
    <source>
        <dbReference type="Pfam" id="PF04932"/>
    </source>
</evidence>
<evidence type="ECO:0000313" key="7">
    <source>
        <dbReference type="EMBL" id="ETW96612.1"/>
    </source>
</evidence>
<keyword evidence="8" id="KW-1185">Reference proteome</keyword>
<evidence type="ECO:0000256" key="3">
    <source>
        <dbReference type="ARBA" id="ARBA00022989"/>
    </source>
</evidence>
<dbReference type="Pfam" id="PF04932">
    <property type="entry name" value="Wzy_C"/>
    <property type="match status" value="1"/>
</dbReference>
<feature type="domain" description="O-antigen ligase-related" evidence="6">
    <location>
        <begin position="213"/>
        <end position="353"/>
    </location>
</feature>
<keyword evidence="4 5" id="KW-0472">Membrane</keyword>
<dbReference type="AlphaFoldDB" id="W4LF29"/>
<evidence type="ECO:0000256" key="4">
    <source>
        <dbReference type="ARBA" id="ARBA00023136"/>
    </source>
</evidence>
<comment type="subcellular location">
    <subcellularLocation>
        <location evidence="1">Membrane</location>
        <topology evidence="1">Multi-pass membrane protein</topology>
    </subcellularLocation>
</comment>
<dbReference type="InterPro" id="IPR007016">
    <property type="entry name" value="O-antigen_ligase-rel_domated"/>
</dbReference>
<evidence type="ECO:0000256" key="2">
    <source>
        <dbReference type="ARBA" id="ARBA00022692"/>
    </source>
</evidence>
<organism evidence="7 8">
    <name type="scientific">Entotheonella factor</name>
    <dbReference type="NCBI Taxonomy" id="1429438"/>
    <lineage>
        <taxon>Bacteria</taxon>
        <taxon>Pseudomonadati</taxon>
        <taxon>Nitrospinota/Tectimicrobiota group</taxon>
        <taxon>Candidatus Tectimicrobiota</taxon>
        <taxon>Candidatus Entotheonellia</taxon>
        <taxon>Candidatus Entotheonellales</taxon>
        <taxon>Candidatus Entotheonellaceae</taxon>
        <taxon>Candidatus Entotheonella</taxon>
    </lineage>
</organism>
<keyword evidence="2 5" id="KW-0812">Transmembrane</keyword>
<feature type="transmembrane region" description="Helical" evidence="5">
    <location>
        <begin position="117"/>
        <end position="139"/>
    </location>
</feature>
<dbReference type="GO" id="GO:0016020">
    <property type="term" value="C:membrane"/>
    <property type="evidence" value="ECO:0007669"/>
    <property type="project" value="UniProtKB-SubCell"/>
</dbReference>